<name>A0ABM1EFA0_PRICU</name>
<dbReference type="CDD" id="cd00037">
    <property type="entry name" value="CLECT"/>
    <property type="match status" value="1"/>
</dbReference>
<proteinExistence type="predicted"/>
<evidence type="ECO:0000313" key="2">
    <source>
        <dbReference type="Proteomes" id="UP000695022"/>
    </source>
</evidence>
<dbReference type="InterPro" id="IPR016186">
    <property type="entry name" value="C-type_lectin-like/link_sf"/>
</dbReference>
<reference evidence="3" key="1">
    <citation type="submission" date="2025-08" db="UniProtKB">
        <authorList>
            <consortium name="RefSeq"/>
        </authorList>
    </citation>
    <scope>IDENTIFICATION</scope>
</reference>
<keyword evidence="2" id="KW-1185">Reference proteome</keyword>
<dbReference type="InterPro" id="IPR001304">
    <property type="entry name" value="C-type_lectin-like"/>
</dbReference>
<evidence type="ECO:0000313" key="3">
    <source>
        <dbReference type="RefSeq" id="XP_014670871.1"/>
    </source>
</evidence>
<protein>
    <submittedName>
        <fullName evidence="3">C-type lectin domain family 4 member C-like</fullName>
    </submittedName>
</protein>
<dbReference type="RefSeq" id="XP_014670871.1">
    <property type="nucleotide sequence ID" value="XM_014815385.1"/>
</dbReference>
<dbReference type="PROSITE" id="PS50041">
    <property type="entry name" value="C_TYPE_LECTIN_2"/>
    <property type="match status" value="1"/>
</dbReference>
<gene>
    <name evidence="3" type="primary">LOC106811682</name>
</gene>
<dbReference type="PANTHER" id="PTHR45710:SF26">
    <property type="entry name" value="RH26557P"/>
    <property type="match status" value="1"/>
</dbReference>
<dbReference type="InterPro" id="IPR016187">
    <property type="entry name" value="CTDL_fold"/>
</dbReference>
<accession>A0ABM1EFA0</accession>
<dbReference type="Gene3D" id="3.10.100.10">
    <property type="entry name" value="Mannose-Binding Protein A, subunit A"/>
    <property type="match status" value="1"/>
</dbReference>
<organism evidence="2 3">
    <name type="scientific">Priapulus caudatus</name>
    <name type="common">Priapulid worm</name>
    <dbReference type="NCBI Taxonomy" id="37621"/>
    <lineage>
        <taxon>Eukaryota</taxon>
        <taxon>Metazoa</taxon>
        <taxon>Ecdysozoa</taxon>
        <taxon>Scalidophora</taxon>
        <taxon>Priapulida</taxon>
        <taxon>Priapulimorpha</taxon>
        <taxon>Priapulimorphida</taxon>
        <taxon>Priapulidae</taxon>
        <taxon>Priapulus</taxon>
    </lineage>
</organism>
<dbReference type="SUPFAM" id="SSF56436">
    <property type="entry name" value="C-type lectin-like"/>
    <property type="match status" value="1"/>
</dbReference>
<dbReference type="GeneID" id="106811682"/>
<dbReference type="Pfam" id="PF00059">
    <property type="entry name" value="Lectin_C"/>
    <property type="match status" value="1"/>
</dbReference>
<dbReference type="InterPro" id="IPR050828">
    <property type="entry name" value="C-type_lectin/matrix_domain"/>
</dbReference>
<evidence type="ECO:0000259" key="1">
    <source>
        <dbReference type="PROSITE" id="PS50041"/>
    </source>
</evidence>
<dbReference type="Proteomes" id="UP000695022">
    <property type="component" value="Unplaced"/>
</dbReference>
<feature type="domain" description="C-type lectin" evidence="1">
    <location>
        <begin position="46"/>
        <end position="103"/>
    </location>
</feature>
<sequence>MPPSYRGVDFLHGNSALLLESQSKLLLKSLMARYGCCPEGFARREGTASCYLFSQHTSNWFAASRNCKSVGAELVVIETAEEDSFIRGHILSNYQRRFSFWIG</sequence>
<dbReference type="PANTHER" id="PTHR45710">
    <property type="entry name" value="C-TYPE LECTIN DOMAIN-CONTAINING PROTEIN 180"/>
    <property type="match status" value="1"/>
</dbReference>